<keyword evidence="3" id="KW-1185">Reference proteome</keyword>
<evidence type="ECO:0000256" key="1">
    <source>
        <dbReference type="SAM" id="MobiDB-lite"/>
    </source>
</evidence>
<accession>A0A1W0XBQ3</accession>
<sequence>MGMDNLRIDGGMDGWTDGTDGRRDGGEGKTERWDGLADGRLPLSVEFCGTNLLTMLANGSIAEVDPHVWSTKPRPESGSPLIIGPRSTSFSRGVDQQLLAAAACAFRTTLKGQGGRRDNSNVAERQNPCWREPRVAARAFGTPSTILPLPRSASRKQKVQLEEMKAQGGRPPPRPMSQFSQTDGRNEDGGWEVLLIQSALLTPPWWDSSGSVAATECSGWRHLLPSGIEASRRRVNMSRTLALVRLLIARRNVEKIHHLFFFYPSAAVAFGRVGTAVPTRRVGFHDHAIS</sequence>
<evidence type="ECO:0000313" key="2">
    <source>
        <dbReference type="EMBL" id="OQV24929.1"/>
    </source>
</evidence>
<feature type="compositionally biased region" description="Basic and acidic residues" evidence="1">
    <location>
        <begin position="19"/>
        <end position="33"/>
    </location>
</feature>
<organism evidence="2 3">
    <name type="scientific">Hypsibius exemplaris</name>
    <name type="common">Freshwater tardigrade</name>
    <dbReference type="NCBI Taxonomy" id="2072580"/>
    <lineage>
        <taxon>Eukaryota</taxon>
        <taxon>Metazoa</taxon>
        <taxon>Ecdysozoa</taxon>
        <taxon>Tardigrada</taxon>
        <taxon>Eutardigrada</taxon>
        <taxon>Parachela</taxon>
        <taxon>Hypsibioidea</taxon>
        <taxon>Hypsibiidae</taxon>
        <taxon>Hypsibius</taxon>
    </lineage>
</organism>
<comment type="caution">
    <text evidence="2">The sequence shown here is derived from an EMBL/GenBank/DDBJ whole genome shotgun (WGS) entry which is preliminary data.</text>
</comment>
<name>A0A1W0XBQ3_HYPEX</name>
<evidence type="ECO:0000313" key="3">
    <source>
        <dbReference type="Proteomes" id="UP000192578"/>
    </source>
</evidence>
<dbReference type="Proteomes" id="UP000192578">
    <property type="component" value="Unassembled WGS sequence"/>
</dbReference>
<reference evidence="3" key="1">
    <citation type="submission" date="2017-01" db="EMBL/GenBank/DDBJ databases">
        <title>Comparative genomics of anhydrobiosis in the tardigrade Hypsibius dujardini.</title>
        <authorList>
            <person name="Yoshida Y."/>
            <person name="Koutsovoulos G."/>
            <person name="Laetsch D."/>
            <person name="Stevens L."/>
            <person name="Kumar S."/>
            <person name="Horikawa D."/>
            <person name="Ishino K."/>
            <person name="Komine S."/>
            <person name="Tomita M."/>
            <person name="Blaxter M."/>
            <person name="Arakawa K."/>
        </authorList>
    </citation>
    <scope>NUCLEOTIDE SEQUENCE [LARGE SCALE GENOMIC DNA]</scope>
    <source>
        <strain evidence="3">Z151</strain>
    </source>
</reference>
<protein>
    <submittedName>
        <fullName evidence="2">Uncharacterized protein</fullName>
    </submittedName>
</protein>
<dbReference type="EMBL" id="MTYJ01000004">
    <property type="protein sequence ID" value="OQV24929.1"/>
    <property type="molecule type" value="Genomic_DNA"/>
</dbReference>
<feature type="region of interest" description="Disordered" evidence="1">
    <location>
        <begin position="160"/>
        <end position="185"/>
    </location>
</feature>
<gene>
    <name evidence="2" type="ORF">BV898_01141</name>
</gene>
<dbReference type="AlphaFoldDB" id="A0A1W0XBQ3"/>
<feature type="region of interest" description="Disordered" evidence="1">
    <location>
        <begin position="1"/>
        <end position="33"/>
    </location>
</feature>
<proteinExistence type="predicted"/>